<keyword evidence="2" id="KW-1185">Reference proteome</keyword>
<name>A0ACC2TKT1_9FUNG</name>
<sequence length="356" mass="39927">MLLLARFLCKPSSRSPSDPIWFKLFTPMLPRTTVSHMPSHQRQVIRHLPSPGVLVVPLLVFPVFLVVVLTVLVRLLSVTCCRGGRMFAPTKIWRQWHVKTNQNMKRYATCSAIAATAVAPLVLARGHRIEQISEVPLVVASSAEKLQKTKDAVSLLKGLKAYPDIQRVIDSKAIRAGKGKLRNRRYRQRRGPLIVYNKDEGITRAFRNIPGVDLCNVSRLNLLQLAPGGSLGRFVIWTQDAFASLDSIYGTFKEASPKKNFEIPHAICSNPDIKRLINSEEIQAVVRPKRVNDKVKARRGNPLINKKLMYKLNPYAAVVAKHERIHQRKIAALKASGVDYKKSKKEAAKKAKATKA</sequence>
<keyword evidence="1" id="KW-0689">Ribosomal protein</keyword>
<keyword evidence="1" id="KW-0687">Ribonucleoprotein</keyword>
<gene>
    <name evidence="1" type="primary">RPL4B</name>
    <name evidence="1" type="ORF">DSO57_1038292</name>
</gene>
<dbReference type="Proteomes" id="UP001165960">
    <property type="component" value="Unassembled WGS sequence"/>
</dbReference>
<protein>
    <submittedName>
        <fullName evidence="1">60S ribosomal protein L4B</fullName>
    </submittedName>
</protein>
<reference evidence="1" key="1">
    <citation type="submission" date="2022-04" db="EMBL/GenBank/DDBJ databases">
        <title>Genome of the entomopathogenic fungus Entomophthora muscae.</title>
        <authorList>
            <person name="Elya C."/>
            <person name="Lovett B.R."/>
            <person name="Lee E."/>
            <person name="Macias A.M."/>
            <person name="Hajek A.E."/>
            <person name="De Bivort B.L."/>
            <person name="Kasson M.T."/>
            <person name="De Fine Licht H.H."/>
            <person name="Stajich J.E."/>
        </authorList>
    </citation>
    <scope>NUCLEOTIDE SEQUENCE</scope>
    <source>
        <strain evidence="1">Berkeley</strain>
    </source>
</reference>
<evidence type="ECO:0000313" key="1">
    <source>
        <dbReference type="EMBL" id="KAJ9075202.1"/>
    </source>
</evidence>
<comment type="caution">
    <text evidence="1">The sequence shown here is derived from an EMBL/GenBank/DDBJ whole genome shotgun (WGS) entry which is preliminary data.</text>
</comment>
<evidence type="ECO:0000313" key="2">
    <source>
        <dbReference type="Proteomes" id="UP001165960"/>
    </source>
</evidence>
<proteinExistence type="predicted"/>
<dbReference type="EMBL" id="QTSX02002601">
    <property type="protein sequence ID" value="KAJ9075202.1"/>
    <property type="molecule type" value="Genomic_DNA"/>
</dbReference>
<accession>A0ACC2TKT1</accession>
<organism evidence="1 2">
    <name type="scientific">Entomophthora muscae</name>
    <dbReference type="NCBI Taxonomy" id="34485"/>
    <lineage>
        <taxon>Eukaryota</taxon>
        <taxon>Fungi</taxon>
        <taxon>Fungi incertae sedis</taxon>
        <taxon>Zoopagomycota</taxon>
        <taxon>Entomophthoromycotina</taxon>
        <taxon>Entomophthoromycetes</taxon>
        <taxon>Entomophthorales</taxon>
        <taxon>Entomophthoraceae</taxon>
        <taxon>Entomophthora</taxon>
    </lineage>
</organism>